<feature type="compositionally biased region" description="Polar residues" evidence="10">
    <location>
        <begin position="14"/>
        <end position="31"/>
    </location>
</feature>
<dbReference type="AlphaFoldDB" id="A0A9Q1BC63"/>
<dbReference type="FunFam" id="3.10.110.10:FF:000033">
    <property type="entry name" value="NEDD8-conjugating enzyme UBE2F"/>
    <property type="match status" value="1"/>
</dbReference>
<keyword evidence="2" id="KW-0808">Transferase</keyword>
<feature type="domain" description="UBC core" evidence="11">
    <location>
        <begin position="35"/>
        <end position="188"/>
    </location>
</feature>
<protein>
    <recommendedName>
        <fullName evidence="7">E2 NEDD8-conjugating enzyme</fullName>
        <ecNumber evidence="7">2.3.2.34</ecNumber>
    </recommendedName>
</protein>
<dbReference type="GO" id="GO:0061654">
    <property type="term" value="F:NEDD8 conjugating enzyme activity"/>
    <property type="evidence" value="ECO:0007669"/>
    <property type="project" value="UniProtKB-EC"/>
</dbReference>
<dbReference type="PANTHER" id="PTHR24067">
    <property type="entry name" value="UBIQUITIN-CONJUGATING ENZYME E2"/>
    <property type="match status" value="1"/>
</dbReference>
<feature type="active site" description="Glycyl thioester intermediate" evidence="8">
    <location>
        <position position="119"/>
    </location>
</feature>
<evidence type="ECO:0000256" key="10">
    <source>
        <dbReference type="SAM" id="MobiDB-lite"/>
    </source>
</evidence>
<dbReference type="PROSITE" id="PS50127">
    <property type="entry name" value="UBC_2"/>
    <property type="match status" value="1"/>
</dbReference>
<comment type="caution">
    <text evidence="12">The sequence shown here is derived from an EMBL/GenBank/DDBJ whole genome shotgun (WGS) entry which is preliminary data.</text>
</comment>
<comment type="catalytic activity">
    <reaction evidence="6">
        <text>[E1 NEDD8-activating enzyme]-S-[NEDD8 protein]-yl-L-cysteine + [E2 NEDD8-conjugating enzyme]-L-cysteine = [E1 NEDD8-activating enzyme]-L-cysteine + [E2 NEDD8-conjugating enzyme]-S-[NEDD8-protein]-yl-L-cysteine.</text>
        <dbReference type="EC" id="2.3.2.34"/>
    </reaction>
</comment>
<comment type="pathway">
    <text evidence="1">Protein modification; protein neddylation.</text>
</comment>
<dbReference type="OrthoDB" id="10249039at2759"/>
<dbReference type="Proteomes" id="UP001152320">
    <property type="component" value="Chromosome 23"/>
</dbReference>
<evidence type="ECO:0000256" key="1">
    <source>
        <dbReference type="ARBA" id="ARBA00005032"/>
    </source>
</evidence>
<comment type="similarity">
    <text evidence="9">Belongs to the ubiquitin-conjugating enzyme family.</text>
</comment>
<dbReference type="EMBL" id="JAIZAY010000023">
    <property type="protein sequence ID" value="KAJ8019819.1"/>
    <property type="molecule type" value="Genomic_DNA"/>
</dbReference>
<organism evidence="12 13">
    <name type="scientific">Holothuria leucospilota</name>
    <name type="common">Black long sea cucumber</name>
    <name type="synonym">Mertensiothuria leucospilota</name>
    <dbReference type="NCBI Taxonomy" id="206669"/>
    <lineage>
        <taxon>Eukaryota</taxon>
        <taxon>Metazoa</taxon>
        <taxon>Echinodermata</taxon>
        <taxon>Eleutherozoa</taxon>
        <taxon>Echinozoa</taxon>
        <taxon>Holothuroidea</taxon>
        <taxon>Aspidochirotacea</taxon>
        <taxon>Aspidochirotida</taxon>
        <taxon>Holothuriidae</taxon>
        <taxon>Holothuria</taxon>
    </lineage>
</organism>
<dbReference type="Gene3D" id="3.10.110.10">
    <property type="entry name" value="Ubiquitin Conjugating Enzyme"/>
    <property type="match status" value="1"/>
</dbReference>
<reference evidence="12" key="1">
    <citation type="submission" date="2021-10" db="EMBL/GenBank/DDBJ databases">
        <title>Tropical sea cucumber genome reveals ecological adaptation and Cuvierian tubules defense mechanism.</title>
        <authorList>
            <person name="Chen T."/>
        </authorList>
    </citation>
    <scope>NUCLEOTIDE SEQUENCE</scope>
    <source>
        <strain evidence="12">Nanhai2018</strain>
        <tissue evidence="12">Muscle</tissue>
    </source>
</reference>
<evidence type="ECO:0000259" key="11">
    <source>
        <dbReference type="PROSITE" id="PS50127"/>
    </source>
</evidence>
<accession>A0A9Q1BC63</accession>
<dbReference type="InterPro" id="IPR023313">
    <property type="entry name" value="UBQ-conjugating_AS"/>
</dbReference>
<feature type="region of interest" description="Disordered" evidence="10">
    <location>
        <begin position="1"/>
        <end position="35"/>
    </location>
</feature>
<name>A0A9Q1BC63_HOLLE</name>
<evidence type="ECO:0000313" key="12">
    <source>
        <dbReference type="EMBL" id="KAJ8019819.1"/>
    </source>
</evidence>
<dbReference type="SUPFAM" id="SSF54495">
    <property type="entry name" value="UBC-like"/>
    <property type="match status" value="1"/>
</dbReference>
<keyword evidence="13" id="KW-1185">Reference proteome</keyword>
<dbReference type="EC" id="2.3.2.34" evidence="7"/>
<dbReference type="Pfam" id="PF00179">
    <property type="entry name" value="UQ_con"/>
    <property type="match status" value="1"/>
</dbReference>
<evidence type="ECO:0000256" key="8">
    <source>
        <dbReference type="PROSITE-ProRule" id="PRU10133"/>
    </source>
</evidence>
<evidence type="ECO:0000256" key="6">
    <source>
        <dbReference type="ARBA" id="ARBA00043698"/>
    </source>
</evidence>
<evidence type="ECO:0000256" key="9">
    <source>
        <dbReference type="RuleBase" id="RU362109"/>
    </source>
</evidence>
<dbReference type="SMART" id="SM00212">
    <property type="entry name" value="UBCc"/>
    <property type="match status" value="1"/>
</dbReference>
<evidence type="ECO:0000256" key="5">
    <source>
        <dbReference type="ARBA" id="ARBA00022840"/>
    </source>
</evidence>
<evidence type="ECO:0000313" key="13">
    <source>
        <dbReference type="Proteomes" id="UP001152320"/>
    </source>
</evidence>
<proteinExistence type="inferred from homology"/>
<keyword evidence="5 9" id="KW-0067">ATP-binding</keyword>
<dbReference type="CDD" id="cd23794">
    <property type="entry name" value="UBCc_UBE2F_UBE2M"/>
    <property type="match status" value="1"/>
</dbReference>
<dbReference type="PROSITE" id="PS00183">
    <property type="entry name" value="UBC_1"/>
    <property type="match status" value="1"/>
</dbReference>
<keyword evidence="3 9" id="KW-0547">Nucleotide-binding</keyword>
<dbReference type="InterPro" id="IPR016135">
    <property type="entry name" value="UBQ-conjugating_enzyme/RWD"/>
</dbReference>
<dbReference type="InterPro" id="IPR050113">
    <property type="entry name" value="Ub_conjugating_enzyme"/>
</dbReference>
<keyword evidence="4 9" id="KW-0833">Ubl conjugation pathway</keyword>
<evidence type="ECO:0000256" key="3">
    <source>
        <dbReference type="ARBA" id="ARBA00022741"/>
    </source>
</evidence>
<dbReference type="GO" id="GO:0045116">
    <property type="term" value="P:protein neddylation"/>
    <property type="evidence" value="ECO:0007669"/>
    <property type="project" value="UniProtKB-ARBA"/>
</dbReference>
<evidence type="ECO:0000256" key="7">
    <source>
        <dbReference type="ARBA" id="ARBA00044047"/>
    </source>
</evidence>
<evidence type="ECO:0000256" key="4">
    <source>
        <dbReference type="ARBA" id="ARBA00022786"/>
    </source>
</evidence>
<sequence length="189" mass="21420">MLTLSKKLRGDAAAQQSSPTSNQRGPTNNGKRASIRDKLLVKEVPEMEANLPGSCKVHFSDVDVLSRFKLTISPDEGYWRGGRFIFNIVVPEDYNMVPPTVTCSTRLWHPNITEDGKICLSLLREHSVDGTGWAPTRKLKDVVWGLNSLFSDLLNFDDPLNIEAAEHYLRDKKDFEAKVRNYVNKFAKR</sequence>
<evidence type="ECO:0000256" key="2">
    <source>
        <dbReference type="ARBA" id="ARBA00022679"/>
    </source>
</evidence>
<dbReference type="GO" id="GO:0005524">
    <property type="term" value="F:ATP binding"/>
    <property type="evidence" value="ECO:0007669"/>
    <property type="project" value="UniProtKB-UniRule"/>
</dbReference>
<dbReference type="InterPro" id="IPR000608">
    <property type="entry name" value="UBC"/>
</dbReference>
<gene>
    <name evidence="12" type="ORF">HOLleu_41568</name>
</gene>